<gene>
    <name evidence="7" type="ORF">RMCT_1551</name>
</gene>
<name>A0A100XDH7_MYCTH</name>
<evidence type="ECO:0000256" key="1">
    <source>
        <dbReference type="ARBA" id="ARBA00001974"/>
    </source>
</evidence>
<dbReference type="PRINTS" id="PR00368">
    <property type="entry name" value="FADPNR"/>
</dbReference>
<dbReference type="SUPFAM" id="SSF51905">
    <property type="entry name" value="FAD/NAD(P)-binding domain"/>
    <property type="match status" value="2"/>
</dbReference>
<dbReference type="InterPro" id="IPR051169">
    <property type="entry name" value="NADH-Q_oxidoreductase"/>
</dbReference>
<keyword evidence="3" id="KW-0285">Flavoprotein</keyword>
<keyword evidence="4" id="KW-0274">FAD</keyword>
<comment type="cofactor">
    <cofactor evidence="1">
        <name>FAD</name>
        <dbReference type="ChEBI" id="CHEBI:57692"/>
    </cofactor>
</comment>
<dbReference type="STRING" id="1797.RMCT_1551"/>
<dbReference type="Gene3D" id="3.50.50.100">
    <property type="match status" value="1"/>
</dbReference>
<comment type="caution">
    <text evidence="7">The sequence shown here is derived from an EMBL/GenBank/DDBJ whole genome shotgun (WGS) entry which is preliminary data.</text>
</comment>
<evidence type="ECO:0000256" key="4">
    <source>
        <dbReference type="ARBA" id="ARBA00022827"/>
    </source>
</evidence>
<organism evidence="7 8">
    <name type="scientific">Mycolicibacterium thermoresistibile</name>
    <name type="common">Mycobacterium thermoresistibile</name>
    <dbReference type="NCBI Taxonomy" id="1797"/>
    <lineage>
        <taxon>Bacteria</taxon>
        <taxon>Bacillati</taxon>
        <taxon>Actinomycetota</taxon>
        <taxon>Actinomycetes</taxon>
        <taxon>Mycobacteriales</taxon>
        <taxon>Mycobacteriaceae</taxon>
        <taxon>Mycolicibacterium</taxon>
    </lineage>
</organism>
<evidence type="ECO:0000256" key="5">
    <source>
        <dbReference type="ARBA" id="ARBA00023002"/>
    </source>
</evidence>
<dbReference type="InterPro" id="IPR036188">
    <property type="entry name" value="FAD/NAD-bd_sf"/>
</dbReference>
<dbReference type="OMA" id="FVGQCIS"/>
<dbReference type="Proteomes" id="UP000069654">
    <property type="component" value="Unassembled WGS sequence"/>
</dbReference>
<reference evidence="8" key="2">
    <citation type="submission" date="2016-02" db="EMBL/GenBank/DDBJ databases">
        <title>Draft genome sequence of five rapidly growing Mycobacterium species.</title>
        <authorList>
            <person name="Katahira K."/>
            <person name="Gotou Y."/>
            <person name="Iida K."/>
            <person name="Ogura Y."/>
            <person name="Hayashi T."/>
        </authorList>
    </citation>
    <scope>NUCLEOTIDE SEQUENCE [LARGE SCALE GENOMIC DNA]</scope>
    <source>
        <strain evidence="8">JCM6362</strain>
    </source>
</reference>
<evidence type="ECO:0000259" key="6">
    <source>
        <dbReference type="Pfam" id="PF07992"/>
    </source>
</evidence>
<sequence length="428" mass="45129">MACVTLKVVLSHLRRDRDLKGMTGHNARTPEIGRDTRGPKVVVIGGGYAGTLAANRLQRRADVDITLVNARPTMVQRLQLHRLAAGTADADEVTADYRGLLGARVRLVVGEATRIDTAARRVQLRSGAPLEYDYLIYAVGSTSAVPESVPGAAEFAYPMADFESAQRLRAVVDELPAQAWITVVGAGLTGIEIAAELAEQDRTVSLVCGGRLAPAFGEPARRSIAAWLTAHHVAVLEDDSVVEVRPDAVVFADGAVRPSAVTVWAGGFGVPQLAAASGLSTDALGRLRTDDTLTSVDDDRIVGAGDAVTSSATPLRMSCYAAAPTAATAADTVLSRLDGAEPAPFALAYVGSTVGLGRRAAVAQFTRADDSPLRAHLRGRIPALIKDAVVKGTLWSIRREARKPGATIWYRGRRSAAPAPVPEPETVR</sequence>
<evidence type="ECO:0000256" key="3">
    <source>
        <dbReference type="ARBA" id="ARBA00022630"/>
    </source>
</evidence>
<dbReference type="PANTHER" id="PTHR42913">
    <property type="entry name" value="APOPTOSIS-INDUCING FACTOR 1"/>
    <property type="match status" value="1"/>
</dbReference>
<dbReference type="AlphaFoldDB" id="A0A100XDH7"/>
<dbReference type="PANTHER" id="PTHR42913:SF3">
    <property type="entry name" value="64 KDA MITOCHONDRIAL NADH DEHYDROGENASE (EUROFUNG)"/>
    <property type="match status" value="1"/>
</dbReference>
<dbReference type="InterPro" id="IPR023753">
    <property type="entry name" value="FAD/NAD-binding_dom"/>
</dbReference>
<dbReference type="GO" id="GO:0019646">
    <property type="term" value="P:aerobic electron transport chain"/>
    <property type="evidence" value="ECO:0007669"/>
    <property type="project" value="TreeGrafter"/>
</dbReference>
<dbReference type="Pfam" id="PF07992">
    <property type="entry name" value="Pyr_redox_2"/>
    <property type="match status" value="1"/>
</dbReference>
<keyword evidence="5" id="KW-0560">Oxidoreductase</keyword>
<comment type="similarity">
    <text evidence="2">Belongs to the NADH dehydrogenase family.</text>
</comment>
<evidence type="ECO:0000256" key="2">
    <source>
        <dbReference type="ARBA" id="ARBA00005272"/>
    </source>
</evidence>
<dbReference type="PRINTS" id="PR00411">
    <property type="entry name" value="PNDRDTASEI"/>
</dbReference>
<accession>A0A100XDH7</accession>
<dbReference type="GO" id="GO:0003955">
    <property type="term" value="F:NAD(P)H dehydrogenase (quinone) activity"/>
    <property type="evidence" value="ECO:0007669"/>
    <property type="project" value="TreeGrafter"/>
</dbReference>
<proteinExistence type="inferred from homology"/>
<dbReference type="EMBL" id="BCTB01000009">
    <property type="protein sequence ID" value="GAT14581.1"/>
    <property type="molecule type" value="Genomic_DNA"/>
</dbReference>
<feature type="domain" description="FAD/NAD(P)-binding" evidence="6">
    <location>
        <begin position="40"/>
        <end position="313"/>
    </location>
</feature>
<evidence type="ECO:0000313" key="7">
    <source>
        <dbReference type="EMBL" id="GAT14581.1"/>
    </source>
</evidence>
<evidence type="ECO:0000313" key="8">
    <source>
        <dbReference type="Proteomes" id="UP000069654"/>
    </source>
</evidence>
<reference evidence="7 8" key="1">
    <citation type="journal article" date="2016" name="Genome Announc.">
        <title>Draft Genome Sequences of Five Rapidly Growing Mycobacterium Species, M. thermoresistibile, M. fortuitum subsp. acetamidolyticum, M. canariasense, M. brisbanense, and M. novocastrense.</title>
        <authorList>
            <person name="Katahira K."/>
            <person name="Ogura Y."/>
            <person name="Gotoh Y."/>
            <person name="Hayashi T."/>
        </authorList>
    </citation>
    <scope>NUCLEOTIDE SEQUENCE [LARGE SCALE GENOMIC DNA]</scope>
    <source>
        <strain evidence="7 8">JCM6362</strain>
    </source>
</reference>
<protein>
    <submittedName>
        <fullName evidence="7">FAD-dependent pyridine nucleotide-disulfide oxidoreductase</fullName>
    </submittedName>
</protein>